<name>A0A3S1FPA3_CHLFR</name>
<feature type="domain" description="PAS" evidence="1">
    <location>
        <begin position="253"/>
        <end position="282"/>
    </location>
</feature>
<dbReference type="STRING" id="211165.GCA_000317285_00616"/>
<evidence type="ECO:0000313" key="2">
    <source>
        <dbReference type="EMBL" id="RUR83002.1"/>
    </source>
</evidence>
<evidence type="ECO:0000313" key="3">
    <source>
        <dbReference type="Proteomes" id="UP000268857"/>
    </source>
</evidence>
<dbReference type="SMART" id="SM00091">
    <property type="entry name" value="PAS"/>
    <property type="match status" value="3"/>
</dbReference>
<dbReference type="AlphaFoldDB" id="A0A3S1FPA3"/>
<dbReference type="InterPro" id="IPR052155">
    <property type="entry name" value="Biofilm_reg_signaling"/>
</dbReference>
<dbReference type="GO" id="GO:0006355">
    <property type="term" value="P:regulation of DNA-templated transcription"/>
    <property type="evidence" value="ECO:0007669"/>
    <property type="project" value="InterPro"/>
</dbReference>
<dbReference type="InterPro" id="IPR013656">
    <property type="entry name" value="PAS_4"/>
</dbReference>
<dbReference type="InterPro" id="IPR013767">
    <property type="entry name" value="PAS_fold"/>
</dbReference>
<dbReference type="Gene3D" id="3.30.450.20">
    <property type="entry name" value="PAS domain"/>
    <property type="match status" value="3"/>
</dbReference>
<reference evidence="2 3" key="1">
    <citation type="journal article" date="2019" name="Genome Biol. Evol.">
        <title>Day and night: Metabolic profiles and evolutionary relationships of six axenic non-marine cyanobacteria.</title>
        <authorList>
            <person name="Will S.E."/>
            <person name="Henke P."/>
            <person name="Boedeker C."/>
            <person name="Huang S."/>
            <person name="Brinkmann H."/>
            <person name="Rohde M."/>
            <person name="Jarek M."/>
            <person name="Friedl T."/>
            <person name="Seufert S."/>
            <person name="Schumacher M."/>
            <person name="Overmann J."/>
            <person name="Neumann-Schaal M."/>
            <person name="Petersen J."/>
        </authorList>
    </citation>
    <scope>NUCLEOTIDE SEQUENCE [LARGE SCALE GENOMIC DNA]</scope>
    <source>
        <strain evidence="2 3">PCC 6912</strain>
    </source>
</reference>
<sequence length="369" mass="42346">MDLETVLEYTTDAITALDREWKYTHINHSAELLLRRKEADLLGRSIWEVFPEVVNTTAEAQLRYASENGVSVKFEQFLPSLYGWHEVRAVPRENGMILFSRDISDRVRALRDEAVRAEIRNILKHAPIAIAILRGREHRFEMLNVMFHKLIGRRNVEGLTVRNALRELEGQGFFELLDQVYLSGKPYEGKEMLARYDRTGTGVMYEGWFNINYQPLFDTNGQVSGILSLYVEVTEQVLERRRIARIAAERDAILQQLLEGVIVTDAKGCITFVNEAASQLHGVATLNVTPEEYTETYHLYTEDGKLYPFSELPLSRAVLRDEIVTEARWRIRRPDGTEVLVVGNARPIYDEQGIKIAAVLTIRELESGY</sequence>
<dbReference type="PROSITE" id="PS50112">
    <property type="entry name" value="PAS"/>
    <property type="match status" value="2"/>
</dbReference>
<dbReference type="RefSeq" id="WP_016879240.1">
    <property type="nucleotide sequence ID" value="NZ_AJLN01000039.1"/>
</dbReference>
<protein>
    <recommendedName>
        <fullName evidence="1">PAS domain-containing protein</fullName>
    </recommendedName>
</protein>
<organism evidence="2 3">
    <name type="scientific">Chlorogloeopsis fritschii PCC 6912</name>
    <dbReference type="NCBI Taxonomy" id="211165"/>
    <lineage>
        <taxon>Bacteria</taxon>
        <taxon>Bacillati</taxon>
        <taxon>Cyanobacteriota</taxon>
        <taxon>Cyanophyceae</taxon>
        <taxon>Nostocales</taxon>
        <taxon>Chlorogloeopsidaceae</taxon>
        <taxon>Chlorogloeopsis</taxon>
    </lineage>
</organism>
<dbReference type="PANTHER" id="PTHR44757">
    <property type="entry name" value="DIGUANYLATE CYCLASE DGCP"/>
    <property type="match status" value="1"/>
</dbReference>
<dbReference type="EMBL" id="RSCJ01000008">
    <property type="protein sequence ID" value="RUR83002.1"/>
    <property type="molecule type" value="Genomic_DNA"/>
</dbReference>
<dbReference type="CDD" id="cd00130">
    <property type="entry name" value="PAS"/>
    <property type="match status" value="2"/>
</dbReference>
<dbReference type="InterPro" id="IPR000014">
    <property type="entry name" value="PAS"/>
</dbReference>
<accession>A0A3S1FPA3</accession>
<comment type="caution">
    <text evidence="2">The sequence shown here is derived from an EMBL/GenBank/DDBJ whole genome shotgun (WGS) entry which is preliminary data.</text>
</comment>
<dbReference type="Proteomes" id="UP000268857">
    <property type="component" value="Unassembled WGS sequence"/>
</dbReference>
<dbReference type="OrthoDB" id="475707at2"/>
<gene>
    <name evidence="2" type="ORF">PCC6912_23760</name>
</gene>
<dbReference type="NCBIfam" id="TIGR00229">
    <property type="entry name" value="sensory_box"/>
    <property type="match status" value="1"/>
</dbReference>
<dbReference type="InterPro" id="IPR035965">
    <property type="entry name" value="PAS-like_dom_sf"/>
</dbReference>
<dbReference type="Pfam" id="PF00989">
    <property type="entry name" value="PAS"/>
    <property type="match status" value="1"/>
</dbReference>
<dbReference type="Pfam" id="PF08448">
    <property type="entry name" value="PAS_4"/>
    <property type="match status" value="1"/>
</dbReference>
<dbReference type="PANTHER" id="PTHR44757:SF2">
    <property type="entry name" value="BIOFILM ARCHITECTURE MAINTENANCE PROTEIN MBAA"/>
    <property type="match status" value="1"/>
</dbReference>
<proteinExistence type="predicted"/>
<dbReference type="SUPFAM" id="SSF55785">
    <property type="entry name" value="PYP-like sensor domain (PAS domain)"/>
    <property type="match status" value="3"/>
</dbReference>
<feature type="domain" description="PAS" evidence="1">
    <location>
        <begin position="1"/>
        <end position="69"/>
    </location>
</feature>
<keyword evidence="3" id="KW-1185">Reference proteome</keyword>
<evidence type="ECO:0000259" key="1">
    <source>
        <dbReference type="PROSITE" id="PS50112"/>
    </source>
</evidence>